<evidence type="ECO:0000313" key="2">
    <source>
        <dbReference type="Proteomes" id="UP000233556"/>
    </source>
</evidence>
<dbReference type="GO" id="GO:0045921">
    <property type="term" value="P:positive regulation of exocytosis"/>
    <property type="evidence" value="ECO:0007669"/>
    <property type="project" value="TreeGrafter"/>
</dbReference>
<dbReference type="PANTHER" id="PTHR12166">
    <property type="entry name" value="CALCIUM-DEPENDENT SECRETION ACTIVATOR"/>
    <property type="match status" value="1"/>
</dbReference>
<organism evidence="1 2">
    <name type="scientific">Limosa lapponica baueri</name>
    <dbReference type="NCBI Taxonomy" id="1758121"/>
    <lineage>
        <taxon>Eukaryota</taxon>
        <taxon>Metazoa</taxon>
        <taxon>Chordata</taxon>
        <taxon>Craniata</taxon>
        <taxon>Vertebrata</taxon>
        <taxon>Euteleostomi</taxon>
        <taxon>Archelosauria</taxon>
        <taxon>Archosauria</taxon>
        <taxon>Dinosauria</taxon>
        <taxon>Saurischia</taxon>
        <taxon>Theropoda</taxon>
        <taxon>Coelurosauria</taxon>
        <taxon>Aves</taxon>
        <taxon>Neognathae</taxon>
        <taxon>Neoaves</taxon>
        <taxon>Charadriiformes</taxon>
        <taxon>Scolopacidae</taxon>
        <taxon>Limosa</taxon>
    </lineage>
</organism>
<dbReference type="GO" id="GO:0016079">
    <property type="term" value="P:synaptic vesicle exocytosis"/>
    <property type="evidence" value="ECO:0007669"/>
    <property type="project" value="InterPro"/>
</dbReference>
<reference evidence="2" key="2">
    <citation type="submission" date="2017-12" db="EMBL/GenBank/DDBJ databases">
        <title>Genome sequence of the Bar-tailed Godwit (Limosa lapponica baueri).</title>
        <authorList>
            <person name="Lima N.C.B."/>
            <person name="Parody-Merino A.M."/>
            <person name="Battley P.F."/>
            <person name="Fidler A.E."/>
            <person name="Prosdocimi F."/>
        </authorList>
    </citation>
    <scope>NUCLEOTIDE SEQUENCE [LARGE SCALE GENOMIC DNA]</scope>
</reference>
<dbReference type="GO" id="GO:0098793">
    <property type="term" value="C:presynapse"/>
    <property type="evidence" value="ECO:0007669"/>
    <property type="project" value="GOC"/>
</dbReference>
<dbReference type="PANTHER" id="PTHR12166:SF6">
    <property type="entry name" value="CALCIUM-DEPENDENT SECRETION ACTIVATOR 1"/>
    <property type="match status" value="1"/>
</dbReference>
<dbReference type="InterPro" id="IPR033227">
    <property type="entry name" value="CAPS"/>
</dbReference>
<name>A0A2I0TKG5_LIMLA</name>
<sequence length="116" mass="12798">MVTKAEVGQISKQQLQTIKDRFQAFLNGETQIVADEAFINAVQSYYELLVSFDLRPCTFGTSRSGLCPLSAPEQRSLLTVLLPPVSTERCPPLAQPWGNHSRSCISQLLQSSVLSN</sequence>
<gene>
    <name evidence="1" type="ORF">llap_15444</name>
</gene>
<protein>
    <submittedName>
        <fullName evidence="1">Uncharacterized protein</fullName>
    </submittedName>
</protein>
<dbReference type="Proteomes" id="UP000233556">
    <property type="component" value="Unassembled WGS sequence"/>
</dbReference>
<keyword evidence="2" id="KW-1185">Reference proteome</keyword>
<dbReference type="EMBL" id="KZ509290">
    <property type="protein sequence ID" value="PKU34252.1"/>
    <property type="molecule type" value="Genomic_DNA"/>
</dbReference>
<dbReference type="AlphaFoldDB" id="A0A2I0TKG5"/>
<dbReference type="GO" id="GO:1990504">
    <property type="term" value="P:dense core granule exocytosis"/>
    <property type="evidence" value="ECO:0007669"/>
    <property type="project" value="InterPro"/>
</dbReference>
<dbReference type="GO" id="GO:0098978">
    <property type="term" value="C:glutamatergic synapse"/>
    <property type="evidence" value="ECO:0007669"/>
    <property type="project" value="TreeGrafter"/>
</dbReference>
<dbReference type="OrthoDB" id="10063282at2759"/>
<proteinExistence type="predicted"/>
<reference evidence="2" key="1">
    <citation type="submission" date="2017-11" db="EMBL/GenBank/DDBJ databases">
        <authorList>
            <person name="Lima N.C."/>
            <person name="Parody-Merino A.M."/>
            <person name="Battley P.F."/>
            <person name="Fidler A.E."/>
            <person name="Prosdocimi F."/>
        </authorList>
    </citation>
    <scope>NUCLEOTIDE SEQUENCE [LARGE SCALE GENOMIC DNA]</scope>
</reference>
<evidence type="ECO:0000313" key="1">
    <source>
        <dbReference type="EMBL" id="PKU34252.1"/>
    </source>
</evidence>
<accession>A0A2I0TKG5</accession>